<evidence type="ECO:0000313" key="7">
    <source>
        <dbReference type="EMBL" id="CAL1405682.1"/>
    </source>
</evidence>
<evidence type="ECO:0000256" key="5">
    <source>
        <dbReference type="SAM" id="MobiDB-lite"/>
    </source>
</evidence>
<dbReference type="GO" id="GO:0046983">
    <property type="term" value="F:protein dimerization activity"/>
    <property type="evidence" value="ECO:0007669"/>
    <property type="project" value="InterPro"/>
</dbReference>
<sequence>MAAFSFQHPFPHPFLLDSVSLSPHQNIATTAATSPAKYLNKISSPAGLFMEEPGSSAVNFPQIYPPELFLLHSSQSSSGFDDPANHSLPLQQQNNHYAFTSNHDCNTVNHNNPKAAGGKIGGVEESRNSKEEEEEASSFTRKQSTDGHSSNTEGGEQVTQFNAAQPTAADHTKKRKKLSSCNNLSNGSSHVTSVPRKPKEAREGSKSKKKAKKITDVEVEEETKKLQQGKTGDEKQSKKEQHQQRRKKKGADKERPPTGYIHVRARRGQATDSHSLAERARREKISERMKMLQHLVPGCDKVNGKALMLDEIINYIQSLQNQVEFLSMKLATVNPLFYDFGFDLDGFMVRPERLSSNVEVSTPLPSGQQCNPTTTAAAVSVAVSSAAANNCYHLLIDTIRPGAFSQSQDNGGNLLWDMEEEGSHRLVNESGFGIGSTTNDNNNKNKFC</sequence>
<dbReference type="InterPro" id="IPR024097">
    <property type="entry name" value="bHLH_ZIP_TF"/>
</dbReference>
<evidence type="ECO:0000313" key="8">
    <source>
        <dbReference type="Proteomes" id="UP001497516"/>
    </source>
</evidence>
<feature type="compositionally biased region" description="Polar residues" evidence="5">
    <location>
        <begin position="139"/>
        <end position="165"/>
    </location>
</feature>
<dbReference type="PANTHER" id="PTHR12565:SF431">
    <property type="entry name" value="TRANSCRIPTION FACTOR BHLH137"/>
    <property type="match status" value="1"/>
</dbReference>
<dbReference type="PANTHER" id="PTHR12565">
    <property type="entry name" value="STEROL REGULATORY ELEMENT-BINDING PROTEIN"/>
    <property type="match status" value="1"/>
</dbReference>
<evidence type="ECO:0000256" key="3">
    <source>
        <dbReference type="ARBA" id="ARBA00023163"/>
    </source>
</evidence>
<keyword evidence="3" id="KW-0804">Transcription</keyword>
<dbReference type="InterPro" id="IPR011598">
    <property type="entry name" value="bHLH_dom"/>
</dbReference>
<feature type="compositionally biased region" description="Basic and acidic residues" evidence="5">
    <location>
        <begin position="197"/>
        <end position="206"/>
    </location>
</feature>
<dbReference type="SMART" id="SM00353">
    <property type="entry name" value="HLH"/>
    <property type="match status" value="1"/>
</dbReference>
<dbReference type="GO" id="GO:0005634">
    <property type="term" value="C:nucleus"/>
    <property type="evidence" value="ECO:0007669"/>
    <property type="project" value="UniProtKB-SubCell"/>
</dbReference>
<evidence type="ECO:0000256" key="2">
    <source>
        <dbReference type="ARBA" id="ARBA00023015"/>
    </source>
</evidence>
<dbReference type="FunFam" id="4.10.280.10:FF:000002">
    <property type="entry name" value="Basic helix-loop-helix transcription factor"/>
    <property type="match status" value="1"/>
</dbReference>
<reference evidence="7 8" key="1">
    <citation type="submission" date="2024-04" db="EMBL/GenBank/DDBJ databases">
        <authorList>
            <person name="Fracassetti M."/>
        </authorList>
    </citation>
    <scope>NUCLEOTIDE SEQUENCE [LARGE SCALE GENOMIC DNA]</scope>
</reference>
<dbReference type="PROSITE" id="PS50888">
    <property type="entry name" value="BHLH"/>
    <property type="match status" value="1"/>
</dbReference>
<evidence type="ECO:0000256" key="4">
    <source>
        <dbReference type="ARBA" id="ARBA00023242"/>
    </source>
</evidence>
<feature type="compositionally biased region" description="Polar residues" evidence="5">
    <location>
        <begin position="100"/>
        <end position="112"/>
    </location>
</feature>
<protein>
    <recommendedName>
        <fullName evidence="6">BHLH domain-containing protein</fullName>
    </recommendedName>
</protein>
<dbReference type="GO" id="GO:0003700">
    <property type="term" value="F:DNA-binding transcription factor activity"/>
    <property type="evidence" value="ECO:0007669"/>
    <property type="project" value="TreeGrafter"/>
</dbReference>
<proteinExistence type="predicted"/>
<name>A0AAV2G6B0_9ROSI</name>
<organism evidence="7 8">
    <name type="scientific">Linum trigynum</name>
    <dbReference type="NCBI Taxonomy" id="586398"/>
    <lineage>
        <taxon>Eukaryota</taxon>
        <taxon>Viridiplantae</taxon>
        <taxon>Streptophyta</taxon>
        <taxon>Embryophyta</taxon>
        <taxon>Tracheophyta</taxon>
        <taxon>Spermatophyta</taxon>
        <taxon>Magnoliopsida</taxon>
        <taxon>eudicotyledons</taxon>
        <taxon>Gunneridae</taxon>
        <taxon>Pentapetalae</taxon>
        <taxon>rosids</taxon>
        <taxon>fabids</taxon>
        <taxon>Malpighiales</taxon>
        <taxon>Linaceae</taxon>
        <taxon>Linum</taxon>
    </lineage>
</organism>
<keyword evidence="2" id="KW-0805">Transcription regulation</keyword>
<feature type="region of interest" description="Disordered" evidence="5">
    <location>
        <begin position="428"/>
        <end position="448"/>
    </location>
</feature>
<dbReference type="EMBL" id="OZ034821">
    <property type="protein sequence ID" value="CAL1405682.1"/>
    <property type="molecule type" value="Genomic_DNA"/>
</dbReference>
<accession>A0AAV2G6B0</accession>
<dbReference type="Gene3D" id="4.10.280.10">
    <property type="entry name" value="Helix-loop-helix DNA-binding domain"/>
    <property type="match status" value="1"/>
</dbReference>
<dbReference type="Proteomes" id="UP001497516">
    <property type="component" value="Chromosome 8"/>
</dbReference>
<keyword evidence="8" id="KW-1185">Reference proteome</keyword>
<dbReference type="InterPro" id="IPR036638">
    <property type="entry name" value="HLH_DNA-bd_sf"/>
</dbReference>
<feature type="domain" description="BHLH" evidence="6">
    <location>
        <begin position="269"/>
        <end position="319"/>
    </location>
</feature>
<dbReference type="Pfam" id="PF00010">
    <property type="entry name" value="HLH"/>
    <property type="match status" value="1"/>
</dbReference>
<evidence type="ECO:0000259" key="6">
    <source>
        <dbReference type="PROSITE" id="PS50888"/>
    </source>
</evidence>
<dbReference type="AlphaFoldDB" id="A0AAV2G6B0"/>
<feature type="compositionally biased region" description="Polar residues" evidence="5">
    <location>
        <begin position="435"/>
        <end position="448"/>
    </location>
</feature>
<keyword evidence="4" id="KW-0539">Nucleus</keyword>
<comment type="subcellular location">
    <subcellularLocation>
        <location evidence="1">Nucleus</location>
    </subcellularLocation>
</comment>
<dbReference type="CDD" id="cd18919">
    <property type="entry name" value="bHLH_AtBPE_like"/>
    <property type="match status" value="1"/>
</dbReference>
<feature type="region of interest" description="Disordered" evidence="5">
    <location>
        <begin position="100"/>
        <end position="259"/>
    </location>
</feature>
<gene>
    <name evidence="7" type="ORF">LTRI10_LOCUS45455</name>
</gene>
<feature type="compositionally biased region" description="Low complexity" evidence="5">
    <location>
        <begin position="179"/>
        <end position="189"/>
    </location>
</feature>
<feature type="compositionally biased region" description="Basic and acidic residues" evidence="5">
    <location>
        <begin position="231"/>
        <end position="243"/>
    </location>
</feature>
<dbReference type="SUPFAM" id="SSF47459">
    <property type="entry name" value="HLH, helix-loop-helix DNA-binding domain"/>
    <property type="match status" value="1"/>
</dbReference>
<evidence type="ECO:0000256" key="1">
    <source>
        <dbReference type="ARBA" id="ARBA00004123"/>
    </source>
</evidence>